<dbReference type="Proteomes" id="UP001219518">
    <property type="component" value="Unassembled WGS sequence"/>
</dbReference>
<keyword evidence="1" id="KW-0479">Metal-binding</keyword>
<dbReference type="PANTHER" id="PTHR35385:SF2">
    <property type="entry name" value="PROTEIN B, PUTATIVE-RELATED"/>
    <property type="match status" value="1"/>
</dbReference>
<dbReference type="PROSITE" id="PS50966">
    <property type="entry name" value="ZF_SWIM"/>
    <property type="match status" value="1"/>
</dbReference>
<dbReference type="AlphaFoldDB" id="A0AAE1HHR6"/>
<organism evidence="3 4">
    <name type="scientific">Frankliniella fusca</name>
    <dbReference type="NCBI Taxonomy" id="407009"/>
    <lineage>
        <taxon>Eukaryota</taxon>
        <taxon>Metazoa</taxon>
        <taxon>Ecdysozoa</taxon>
        <taxon>Arthropoda</taxon>
        <taxon>Hexapoda</taxon>
        <taxon>Insecta</taxon>
        <taxon>Pterygota</taxon>
        <taxon>Neoptera</taxon>
        <taxon>Paraneoptera</taxon>
        <taxon>Thysanoptera</taxon>
        <taxon>Terebrantia</taxon>
        <taxon>Thripoidea</taxon>
        <taxon>Thripidae</taxon>
        <taxon>Frankliniella</taxon>
    </lineage>
</organism>
<dbReference type="EMBL" id="JAHWGI010001040">
    <property type="protein sequence ID" value="KAK3921595.1"/>
    <property type="molecule type" value="Genomic_DNA"/>
</dbReference>
<dbReference type="InterPro" id="IPR007527">
    <property type="entry name" value="Znf_SWIM"/>
</dbReference>
<proteinExistence type="predicted"/>
<reference evidence="3" key="1">
    <citation type="submission" date="2021-07" db="EMBL/GenBank/DDBJ databases">
        <authorList>
            <person name="Catto M.A."/>
            <person name="Jacobson A."/>
            <person name="Kennedy G."/>
            <person name="Labadie P."/>
            <person name="Hunt B.G."/>
            <person name="Srinivasan R."/>
        </authorList>
    </citation>
    <scope>NUCLEOTIDE SEQUENCE</scope>
    <source>
        <strain evidence="3">PL_HMW_Pooled</strain>
        <tissue evidence="3">Head</tissue>
    </source>
</reference>
<name>A0AAE1HHR6_9NEOP</name>
<sequence length="1025" mass="115824">MAAYNVNSLSHTSAVQQTTSTAVSNRYVVVTNRSFKNVDVGKNFALRDVTNKLLLNKVQPSQQNYSTAVLKSPVVTNTTLTKTTHSSSDNQSIPPVFRSNGLSAEYIHRQNLPKIIVHQNVSNPSVDGSITLRKIPNRQKSLSLQKNKVLALAIKSNEGNTAPSQPKEVSKRRVHKDKSFLAYELLTPETIYFLQVSSDIPVTATTQFLSKLPLAESSLSNTSANFQEILENMLSPKYSHHITEIEPIKVYHTKDYDESLMFMAVIRVNLRSKDEALEWLTDFTVNTSTDWRVRRVFAENTKCIIFRKGYRCQNNTMAQYRRGHVTAHEKNTECAASLMVTVKNFNMTRSKDLLLEKYPCEIVMHHCHNHPLEAAANLKHRRPSDEVRHKFEELFRSGFSPSAALHTHQYDLQMRSGDDFFKVLADGLECPNLQWCYNLYRNIFNQAYGAPTGEGMLASLKAAVHKYNEECGSTCAVVNVVEETEIVVALCTPLMKLVHQLKSSSEMAFLDAGGMRDRQNNRVFTLLAHSAAGALPEGMIITSSESENAIYEGLKMLISIVPPGAFGGRGIRGPQVIMTDDQTSERNALQLIFPHVVLLLCLFHVLQAMYIWDSKHKVDTSDKLEVYNLFRGVTYELNEDEFKKKYECMLSHSIISKNSLLQKHLKDLYDRAPEWALCFRNDLLTRGNNTNNYSEATVRQLKDQVLRRLTAYSEVQLFEFFTTRLDAYFERRLAKVLNGRQENYYKSKHFVHPSKLVPLQCEKTSQEGFYLVKNAEHKTEYVVDMEHEVCSCPVGRNGAPCKHQMAVVQSFNISSTQFLPVDIESKLALHKVMTTVPPPAEWYSSLKEGTFVPNSSAASDNYLETSANNNESDENLPLNEPTAALWFVVVDVVNGFMANVSVFWKNKDNSFIPSNGVDSNGVSVCQSHEVVQVAVENGRDGEYGGINLEEETETASKREEAKYEKVDVPVISLTLDSEVENGMNNRNDKVRLRGPALKGIHKYVDDDDDFDSTPKRIYASQGLEW</sequence>
<keyword evidence="1" id="KW-0862">Zinc</keyword>
<keyword evidence="1" id="KW-0863">Zinc-finger</keyword>
<evidence type="ECO:0000313" key="3">
    <source>
        <dbReference type="EMBL" id="KAK3921595.1"/>
    </source>
</evidence>
<gene>
    <name evidence="3" type="ORF">KUF71_010767</name>
</gene>
<protein>
    <submittedName>
        <fullName evidence="3">Protein FAR1-RELATED SEQUENCE 2</fullName>
    </submittedName>
</protein>
<accession>A0AAE1HHR6</accession>
<dbReference type="PANTHER" id="PTHR35385">
    <property type="entry name" value="PROTEIN B, PUTATIVE-RELATED-RELATED"/>
    <property type="match status" value="1"/>
</dbReference>
<evidence type="ECO:0000259" key="2">
    <source>
        <dbReference type="PROSITE" id="PS50966"/>
    </source>
</evidence>
<keyword evidence="4" id="KW-1185">Reference proteome</keyword>
<comment type="caution">
    <text evidence="3">The sequence shown here is derived from an EMBL/GenBank/DDBJ whole genome shotgun (WGS) entry which is preliminary data.</text>
</comment>
<dbReference type="Pfam" id="PF04434">
    <property type="entry name" value="SWIM"/>
    <property type="match status" value="1"/>
</dbReference>
<evidence type="ECO:0000313" key="4">
    <source>
        <dbReference type="Proteomes" id="UP001219518"/>
    </source>
</evidence>
<evidence type="ECO:0000256" key="1">
    <source>
        <dbReference type="PROSITE-ProRule" id="PRU00325"/>
    </source>
</evidence>
<feature type="domain" description="SWIM-type" evidence="2">
    <location>
        <begin position="781"/>
        <end position="812"/>
    </location>
</feature>
<reference evidence="3" key="2">
    <citation type="journal article" date="2023" name="BMC Genomics">
        <title>Pest status, molecular evolution, and epigenetic factors derived from the genome assembly of Frankliniella fusca, a thysanopteran phytovirus vector.</title>
        <authorList>
            <person name="Catto M.A."/>
            <person name="Labadie P.E."/>
            <person name="Jacobson A.L."/>
            <person name="Kennedy G.G."/>
            <person name="Srinivasan R."/>
            <person name="Hunt B.G."/>
        </authorList>
    </citation>
    <scope>NUCLEOTIDE SEQUENCE</scope>
    <source>
        <strain evidence="3">PL_HMW_Pooled</strain>
    </source>
</reference>
<dbReference type="GO" id="GO:0008270">
    <property type="term" value="F:zinc ion binding"/>
    <property type="evidence" value="ECO:0007669"/>
    <property type="project" value="UniProtKB-KW"/>
</dbReference>